<reference evidence="3 4" key="1">
    <citation type="submission" date="2019-01" db="EMBL/GenBank/DDBJ databases">
        <title>Genome sequencing of the rare red list fungi Fomitopsis rosea.</title>
        <authorList>
            <person name="Buettner E."/>
            <person name="Kellner H."/>
        </authorList>
    </citation>
    <scope>NUCLEOTIDE SEQUENCE [LARGE SCALE GENOMIC DNA]</scope>
    <source>
        <strain evidence="3 4">DSM 105464</strain>
    </source>
</reference>
<dbReference type="CDD" id="cd00303">
    <property type="entry name" value="retropepsin_like"/>
    <property type="match status" value="1"/>
</dbReference>
<dbReference type="EMBL" id="SEKV01000790">
    <property type="protein sequence ID" value="TFY53682.1"/>
    <property type="molecule type" value="Genomic_DNA"/>
</dbReference>
<dbReference type="Gene3D" id="2.40.70.10">
    <property type="entry name" value="Acid Proteases"/>
    <property type="match status" value="1"/>
</dbReference>
<feature type="region of interest" description="Disordered" evidence="2">
    <location>
        <begin position="599"/>
        <end position="636"/>
    </location>
</feature>
<name>A0A4Y9XV89_9APHY</name>
<keyword evidence="1" id="KW-0064">Aspartyl protease</keyword>
<dbReference type="AlphaFoldDB" id="A0A4Y9XV89"/>
<evidence type="ECO:0000256" key="1">
    <source>
        <dbReference type="ARBA" id="ARBA00022750"/>
    </source>
</evidence>
<sequence length="737" mass="82983">MNKAWLDRQKSKANRARYRDSAAPRESPSEYYIRKLELLEFVYDYTESELINEILDGAPTIWTTILTPHLYEKVVDLQDAIRYYEETLLQLGNDNNRRDQFQGKGKYPDARVHLSGSQPEKRKAPFPRDDSVKSNRKTPQELGKRPCRHCDSPLHWDNECKYSRKGGRIARANLALLNEDELEDERDYEDTYYGLDSEDEQDFHKSLQTTEPSEVVLKPEQTKDGVESALEGESITATVNHVSVNEAHANNIFSGINRKGRRQMARQWKTTHPLPNEENDSGKVLELKKELARPPGSSFLGSSATKLSAFLGPQEPETVEIVVDSGSDITLVSAKTLEAMKVPPKLKTGQKINLVQVTGKAKISGYAPMDLMFNTPSGKLKVPVEAYVVKGMTTPFILGNDFADQYSLSILRNDGKSFVQFGNSGISLETNNSLTSSFVDDEGHAFKVMIGSSDVRQRKRLRHVRRRRSQIAKKRMNDPWVRSSKLTVIPAESSKKVEVNGPWKDRECLFVERHFQSHKNVDNIFSQPDSLISKDQPYLHVTNFGKQPVVIPAGHALGKAHDPRKWLDDITEFTEEQRNQADVYSQLLRTVSATQEAQTVTSKVDQLVTSRGKDTEEDPSSTEPLEGGPKTAEVPEEAINESDLIKEMDLSTHISTEQRRQLEAVVLKHKMAFSLNGRLGHYDAKVEVPLKPGATPISLPPFPSSPAKREVIDKQMDSWLQLGVIEASKSPWAPPLS</sequence>
<feature type="compositionally biased region" description="Basic and acidic residues" evidence="2">
    <location>
        <begin position="119"/>
        <end position="148"/>
    </location>
</feature>
<feature type="compositionally biased region" description="Polar residues" evidence="2">
    <location>
        <begin position="599"/>
        <end position="609"/>
    </location>
</feature>
<feature type="compositionally biased region" description="Basic and acidic residues" evidence="2">
    <location>
        <begin position="1"/>
        <end position="10"/>
    </location>
</feature>
<comment type="caution">
    <text evidence="3">The sequence shown here is derived from an EMBL/GenBank/DDBJ whole genome shotgun (WGS) entry which is preliminary data.</text>
</comment>
<dbReference type="SUPFAM" id="SSF56672">
    <property type="entry name" value="DNA/RNA polymerases"/>
    <property type="match status" value="1"/>
</dbReference>
<evidence type="ECO:0008006" key="5">
    <source>
        <dbReference type="Google" id="ProtNLM"/>
    </source>
</evidence>
<dbReference type="InterPro" id="IPR043502">
    <property type="entry name" value="DNA/RNA_pol_sf"/>
</dbReference>
<feature type="compositionally biased region" description="Basic and acidic residues" evidence="2">
    <location>
        <begin position="95"/>
        <end position="112"/>
    </location>
</feature>
<feature type="region of interest" description="Disordered" evidence="2">
    <location>
        <begin position="95"/>
        <end position="148"/>
    </location>
</feature>
<gene>
    <name evidence="3" type="ORF">EVJ58_g9320</name>
</gene>
<protein>
    <recommendedName>
        <fullName evidence="5">Peptidase A2 domain-containing protein</fullName>
    </recommendedName>
</protein>
<dbReference type="PROSITE" id="PS00141">
    <property type="entry name" value="ASP_PROTEASE"/>
    <property type="match status" value="1"/>
</dbReference>
<keyword evidence="1" id="KW-0645">Protease</keyword>
<evidence type="ECO:0000313" key="3">
    <source>
        <dbReference type="EMBL" id="TFY53682.1"/>
    </source>
</evidence>
<dbReference type="Gene3D" id="3.10.10.10">
    <property type="entry name" value="HIV Type 1 Reverse Transcriptase, subunit A, domain 1"/>
    <property type="match status" value="1"/>
</dbReference>
<dbReference type="Proteomes" id="UP000298390">
    <property type="component" value="Unassembled WGS sequence"/>
</dbReference>
<dbReference type="GO" id="GO:0004190">
    <property type="term" value="F:aspartic-type endopeptidase activity"/>
    <property type="evidence" value="ECO:0007669"/>
    <property type="project" value="UniProtKB-KW"/>
</dbReference>
<accession>A0A4Y9XV89</accession>
<dbReference type="SUPFAM" id="SSF50630">
    <property type="entry name" value="Acid proteases"/>
    <property type="match status" value="1"/>
</dbReference>
<dbReference type="GO" id="GO:0006508">
    <property type="term" value="P:proteolysis"/>
    <property type="evidence" value="ECO:0007669"/>
    <property type="project" value="InterPro"/>
</dbReference>
<feature type="region of interest" description="Disordered" evidence="2">
    <location>
        <begin position="1"/>
        <end position="22"/>
    </location>
</feature>
<proteinExistence type="predicted"/>
<evidence type="ECO:0000313" key="4">
    <source>
        <dbReference type="Proteomes" id="UP000298390"/>
    </source>
</evidence>
<dbReference type="STRING" id="34475.A0A4Y9XV89"/>
<dbReference type="InterPro" id="IPR021109">
    <property type="entry name" value="Peptidase_aspartic_dom_sf"/>
</dbReference>
<keyword evidence="1" id="KW-0378">Hydrolase</keyword>
<evidence type="ECO:0000256" key="2">
    <source>
        <dbReference type="SAM" id="MobiDB-lite"/>
    </source>
</evidence>
<organism evidence="3 4">
    <name type="scientific">Rhodofomes roseus</name>
    <dbReference type="NCBI Taxonomy" id="34475"/>
    <lineage>
        <taxon>Eukaryota</taxon>
        <taxon>Fungi</taxon>
        <taxon>Dikarya</taxon>
        <taxon>Basidiomycota</taxon>
        <taxon>Agaricomycotina</taxon>
        <taxon>Agaricomycetes</taxon>
        <taxon>Polyporales</taxon>
        <taxon>Rhodofomes</taxon>
    </lineage>
</organism>
<dbReference type="InterPro" id="IPR001969">
    <property type="entry name" value="Aspartic_peptidase_AS"/>
</dbReference>